<organism evidence="4 5">
    <name type="scientific">Lysinimonas soli</name>
    <dbReference type="NCBI Taxonomy" id="1074233"/>
    <lineage>
        <taxon>Bacteria</taxon>
        <taxon>Bacillati</taxon>
        <taxon>Actinomycetota</taxon>
        <taxon>Actinomycetes</taxon>
        <taxon>Micrococcales</taxon>
        <taxon>Microbacteriaceae</taxon>
        <taxon>Lysinimonas</taxon>
    </lineage>
</organism>
<keyword evidence="2 4" id="KW-0560">Oxidoreductase</keyword>
<dbReference type="Pfam" id="PF00106">
    <property type="entry name" value="adh_short"/>
    <property type="match status" value="1"/>
</dbReference>
<dbReference type="PANTHER" id="PTHR44196">
    <property type="entry name" value="DEHYDROGENASE/REDUCTASE SDR FAMILY MEMBER 7B"/>
    <property type="match status" value="1"/>
</dbReference>
<gene>
    <name evidence="4" type="ORF">ACFPJ4_02790</name>
</gene>
<dbReference type="InterPro" id="IPR002347">
    <property type="entry name" value="SDR_fam"/>
</dbReference>
<name>A0ABW0NMB5_9MICO</name>
<dbReference type="InterPro" id="IPR036291">
    <property type="entry name" value="NAD(P)-bd_dom_sf"/>
</dbReference>
<evidence type="ECO:0000256" key="3">
    <source>
        <dbReference type="RuleBase" id="RU000363"/>
    </source>
</evidence>
<evidence type="ECO:0000313" key="4">
    <source>
        <dbReference type="EMBL" id="MFC5501162.1"/>
    </source>
</evidence>
<dbReference type="EC" id="1.-.-.-" evidence="4"/>
<evidence type="ECO:0000256" key="1">
    <source>
        <dbReference type="ARBA" id="ARBA00006484"/>
    </source>
</evidence>
<dbReference type="Gene3D" id="3.40.50.720">
    <property type="entry name" value="NAD(P)-binding Rossmann-like Domain"/>
    <property type="match status" value="1"/>
</dbReference>
<evidence type="ECO:0000256" key="2">
    <source>
        <dbReference type="ARBA" id="ARBA00023002"/>
    </source>
</evidence>
<comment type="caution">
    <text evidence="4">The sequence shown here is derived from an EMBL/GenBank/DDBJ whole genome shotgun (WGS) entry which is preliminary data.</text>
</comment>
<protein>
    <submittedName>
        <fullName evidence="4">SDR family NAD(P)-dependent oxidoreductase</fullName>
        <ecNumber evidence="4">1.-.-.-</ecNumber>
    </submittedName>
</protein>
<dbReference type="SUPFAM" id="SSF51735">
    <property type="entry name" value="NAD(P)-binding Rossmann-fold domains"/>
    <property type="match status" value="1"/>
</dbReference>
<accession>A0ABW0NMB5</accession>
<comment type="similarity">
    <text evidence="1 3">Belongs to the short-chain dehydrogenases/reductases (SDR) family.</text>
</comment>
<dbReference type="EMBL" id="JBHSMG010000001">
    <property type="protein sequence ID" value="MFC5501162.1"/>
    <property type="molecule type" value="Genomic_DNA"/>
</dbReference>
<sequence>MARRPRYQPALSIVTGASSGIGAAFARALAARGSDLVLVARREDRLLALARELEQPHGIRCTVAPLDLSRPGAGAALLAVLDSRLDGRVPDLLVNNAGFGVQGRVADTDPARLAEEVAVDVAAVVELSRTFVAPMIARGSGAILNIASTAAYQPVPGMAVYAASKSFVKLFTEALWFEARPHGVTVFAVAPGAVASEFFDRGRRIPAPTPYWDPARIADAGLRALDRRRTPPEVMPGLANRAAAFSTRFIPRRVLLFFAARLTATLLAVL</sequence>
<proteinExistence type="inferred from homology"/>
<dbReference type="PIRSF" id="PIRSF000126">
    <property type="entry name" value="11-beta-HSD1"/>
    <property type="match status" value="1"/>
</dbReference>
<dbReference type="CDD" id="cd05233">
    <property type="entry name" value="SDR_c"/>
    <property type="match status" value="1"/>
</dbReference>
<dbReference type="Proteomes" id="UP001596039">
    <property type="component" value="Unassembled WGS sequence"/>
</dbReference>
<dbReference type="RefSeq" id="WP_386738763.1">
    <property type="nucleotide sequence ID" value="NZ_JBHSMG010000001.1"/>
</dbReference>
<evidence type="ECO:0000313" key="5">
    <source>
        <dbReference type="Proteomes" id="UP001596039"/>
    </source>
</evidence>
<reference evidence="5" key="1">
    <citation type="journal article" date="2019" name="Int. J. Syst. Evol. Microbiol.">
        <title>The Global Catalogue of Microorganisms (GCM) 10K type strain sequencing project: providing services to taxonomists for standard genome sequencing and annotation.</title>
        <authorList>
            <consortium name="The Broad Institute Genomics Platform"/>
            <consortium name="The Broad Institute Genome Sequencing Center for Infectious Disease"/>
            <person name="Wu L."/>
            <person name="Ma J."/>
        </authorList>
    </citation>
    <scope>NUCLEOTIDE SEQUENCE [LARGE SCALE GENOMIC DNA]</scope>
    <source>
        <strain evidence="5">CGMCC 4.6997</strain>
    </source>
</reference>
<dbReference type="GO" id="GO:0016491">
    <property type="term" value="F:oxidoreductase activity"/>
    <property type="evidence" value="ECO:0007669"/>
    <property type="project" value="UniProtKB-KW"/>
</dbReference>
<dbReference type="PRINTS" id="PR00080">
    <property type="entry name" value="SDRFAMILY"/>
</dbReference>
<keyword evidence="5" id="KW-1185">Reference proteome</keyword>
<dbReference type="PANTHER" id="PTHR44196:SF2">
    <property type="entry name" value="SHORT-CHAIN DEHYDROGENASE-RELATED"/>
    <property type="match status" value="1"/>
</dbReference>
<dbReference type="PRINTS" id="PR00081">
    <property type="entry name" value="GDHRDH"/>
</dbReference>